<organism evidence="9 10">
    <name type="scientific">Cellulomonas carbonis T26</name>
    <dbReference type="NCBI Taxonomy" id="947969"/>
    <lineage>
        <taxon>Bacteria</taxon>
        <taxon>Bacillati</taxon>
        <taxon>Actinomycetota</taxon>
        <taxon>Actinomycetes</taxon>
        <taxon>Micrococcales</taxon>
        <taxon>Cellulomonadaceae</taxon>
        <taxon>Cellulomonas</taxon>
    </lineage>
</organism>
<gene>
    <name evidence="9" type="ORF">N868_09475</name>
</gene>
<protein>
    <submittedName>
        <fullName evidence="9">Copper resistance protein CopD</fullName>
    </submittedName>
</protein>
<keyword evidence="5 7" id="KW-0472">Membrane</keyword>
<comment type="subcellular location">
    <subcellularLocation>
        <location evidence="1">Cell membrane</location>
        <topology evidence="1">Multi-pass membrane protein</topology>
    </subcellularLocation>
</comment>
<feature type="transmembrane region" description="Helical" evidence="7">
    <location>
        <begin position="91"/>
        <end position="116"/>
    </location>
</feature>
<accession>A0A0A0BP94</accession>
<evidence type="ECO:0000256" key="1">
    <source>
        <dbReference type="ARBA" id="ARBA00004651"/>
    </source>
</evidence>
<dbReference type="Pfam" id="PF05425">
    <property type="entry name" value="CopD"/>
    <property type="match status" value="1"/>
</dbReference>
<feature type="transmembrane region" description="Helical" evidence="7">
    <location>
        <begin position="556"/>
        <end position="577"/>
    </location>
</feature>
<evidence type="ECO:0000256" key="3">
    <source>
        <dbReference type="ARBA" id="ARBA00022692"/>
    </source>
</evidence>
<keyword evidence="10" id="KW-1185">Reference proteome</keyword>
<evidence type="ECO:0000256" key="4">
    <source>
        <dbReference type="ARBA" id="ARBA00022989"/>
    </source>
</evidence>
<feature type="transmembrane region" description="Helical" evidence="7">
    <location>
        <begin position="12"/>
        <end position="38"/>
    </location>
</feature>
<evidence type="ECO:0000313" key="9">
    <source>
        <dbReference type="EMBL" id="KGM09726.1"/>
    </source>
</evidence>
<dbReference type="InterPro" id="IPR032694">
    <property type="entry name" value="CopC/D"/>
</dbReference>
<feature type="transmembrane region" description="Helical" evidence="7">
    <location>
        <begin position="488"/>
        <end position="511"/>
    </location>
</feature>
<feature type="transmembrane region" description="Helical" evidence="7">
    <location>
        <begin position="58"/>
        <end position="79"/>
    </location>
</feature>
<feature type="transmembrane region" description="Helical" evidence="7">
    <location>
        <begin position="405"/>
        <end position="423"/>
    </location>
</feature>
<evidence type="ECO:0000313" key="10">
    <source>
        <dbReference type="Proteomes" id="UP000029839"/>
    </source>
</evidence>
<keyword evidence="4 7" id="KW-1133">Transmembrane helix</keyword>
<keyword evidence="2" id="KW-1003">Cell membrane</keyword>
<evidence type="ECO:0000256" key="2">
    <source>
        <dbReference type="ARBA" id="ARBA00022475"/>
    </source>
</evidence>
<comment type="caution">
    <text evidence="9">The sequence shown here is derived from an EMBL/GenBank/DDBJ whole genome shotgun (WGS) entry which is preliminary data.</text>
</comment>
<dbReference type="Proteomes" id="UP000029839">
    <property type="component" value="Unassembled WGS sequence"/>
</dbReference>
<feature type="transmembrane region" description="Helical" evidence="7">
    <location>
        <begin position="608"/>
        <end position="629"/>
    </location>
</feature>
<evidence type="ECO:0000256" key="6">
    <source>
        <dbReference type="SAM" id="MobiDB-lite"/>
    </source>
</evidence>
<feature type="transmembrane region" description="Helical" evidence="7">
    <location>
        <begin position="443"/>
        <end position="467"/>
    </location>
</feature>
<feature type="transmembrane region" description="Helical" evidence="7">
    <location>
        <begin position="171"/>
        <end position="188"/>
    </location>
</feature>
<dbReference type="GO" id="GO:0006825">
    <property type="term" value="P:copper ion transport"/>
    <property type="evidence" value="ECO:0007669"/>
    <property type="project" value="InterPro"/>
</dbReference>
<feature type="transmembrane region" description="Helical" evidence="7">
    <location>
        <begin position="136"/>
        <end position="164"/>
    </location>
</feature>
<feature type="transmembrane region" description="Helical" evidence="7">
    <location>
        <begin position="272"/>
        <end position="291"/>
    </location>
</feature>
<dbReference type="InterPro" id="IPR008457">
    <property type="entry name" value="Cu-R_CopD_dom"/>
</dbReference>
<evidence type="ECO:0000256" key="5">
    <source>
        <dbReference type="ARBA" id="ARBA00023136"/>
    </source>
</evidence>
<feature type="transmembrane region" description="Helical" evidence="7">
    <location>
        <begin position="373"/>
        <end position="393"/>
    </location>
</feature>
<dbReference type="InterPro" id="IPR019108">
    <property type="entry name" value="Caa3_assmbl_CtaG-rel"/>
</dbReference>
<feature type="transmembrane region" description="Helical" evidence="7">
    <location>
        <begin position="523"/>
        <end position="544"/>
    </location>
</feature>
<evidence type="ECO:0000256" key="7">
    <source>
        <dbReference type="SAM" id="Phobius"/>
    </source>
</evidence>
<dbReference type="AlphaFoldDB" id="A0A0A0BP94"/>
<proteinExistence type="predicted"/>
<reference evidence="9 10" key="2">
    <citation type="journal article" date="2015" name="Stand. Genomic Sci.">
        <title>Draft genome sequence of Cellulomonas carbonis T26(T) and comparative analysis of six Cellulomonas genomes.</title>
        <authorList>
            <person name="Zhuang W."/>
            <person name="Zhang S."/>
            <person name="Xia X."/>
            <person name="Wang G."/>
        </authorList>
    </citation>
    <scope>NUCLEOTIDE SEQUENCE [LARGE SCALE GENOMIC DNA]</scope>
    <source>
        <strain evidence="9 10">T26</strain>
    </source>
</reference>
<feature type="transmembrane region" description="Helical" evidence="7">
    <location>
        <begin position="312"/>
        <end position="334"/>
    </location>
</feature>
<dbReference type="EMBL" id="AXCY01000080">
    <property type="protein sequence ID" value="KGM09726.1"/>
    <property type="molecule type" value="Genomic_DNA"/>
</dbReference>
<dbReference type="PANTHER" id="PTHR34820">
    <property type="entry name" value="INNER MEMBRANE PROTEIN YEBZ"/>
    <property type="match status" value="1"/>
</dbReference>
<feature type="transmembrane region" description="Helical" evidence="7">
    <location>
        <begin position="200"/>
        <end position="224"/>
    </location>
</feature>
<dbReference type="PANTHER" id="PTHR34820:SF4">
    <property type="entry name" value="INNER MEMBRANE PROTEIN YEBZ"/>
    <property type="match status" value="1"/>
</dbReference>
<dbReference type="RefSeq" id="WP_229734508.1">
    <property type="nucleotide sequence ID" value="NZ_AXCY01000080.1"/>
</dbReference>
<feature type="region of interest" description="Disordered" evidence="6">
    <location>
        <begin position="663"/>
        <end position="684"/>
    </location>
</feature>
<keyword evidence="3 7" id="KW-0812">Transmembrane</keyword>
<sequence>MPTTSVRPGLTAPAGVVVGGVLAVVAALVGVTVSGAAGATDLLDPGAVVRWGSPVVTVLAELSAAVTLGALLLAAAVLPRGSGRRASDGRAWPSATAVAGTAAGAWTLLAVADLVLTYARVAGTRLDAEGFGPQLGLFATSISLGRTLAGVVACAAVATVLALLATGPRSAALAAVPALTGFVLWAQTGHASGDTNHELAVGAMVLHLVGAALWIGGLATIALVAHRLGDDLRATVSRWSPVAAWSLAAVAGSGLVNSALRTGGLDDLSTPYGRLLVAKVVLTAGLALLGLAHRRSVIPRLGPTASGRAPALFWRLAAVELALMGAVSGVAAALGSTEPPVEQQQTGDLTPAEIVTGHPLPPSPRPDLWLTSFRWDVLLAAGCLAAVVVYTRWALRLRARGDRWPVARTLSAVTGLVLLAWVTSGGPAVYGHVLFSAHMIQHMIMVMVVPIFLALSAPVTLAARALPVRHDGSRGPREWLLGLVHSRWAGFWAHPVVAAVNFAGSMIAFYYTPAFEYALRWQVGHLLMVAHFTLAGYLFVNALVGIDPGPDRPAFPIRLVLLFGTMVFHAFFGVALVTQESLLVPEWFGLLGRPWGPSALADQRDGGAIAWGISELPMLALAIGIALAWTKDDERTAKRLDRAADRDGDAELVAYNAMLARMAGASQDGSPERATEVRSPRAPG</sequence>
<dbReference type="GO" id="GO:0005886">
    <property type="term" value="C:plasma membrane"/>
    <property type="evidence" value="ECO:0007669"/>
    <property type="project" value="UniProtKB-SubCell"/>
</dbReference>
<name>A0A0A0BP94_9CELL</name>
<dbReference type="Pfam" id="PF09678">
    <property type="entry name" value="Caa3_CtaG"/>
    <property type="match status" value="1"/>
</dbReference>
<feature type="compositionally biased region" description="Basic and acidic residues" evidence="6">
    <location>
        <begin position="670"/>
        <end position="684"/>
    </location>
</feature>
<evidence type="ECO:0000259" key="8">
    <source>
        <dbReference type="Pfam" id="PF05425"/>
    </source>
</evidence>
<feature type="transmembrane region" description="Helical" evidence="7">
    <location>
        <begin position="236"/>
        <end position="260"/>
    </location>
</feature>
<feature type="domain" description="Copper resistance protein D" evidence="8">
    <location>
        <begin position="234"/>
        <end position="334"/>
    </location>
</feature>
<reference evidence="9 10" key="1">
    <citation type="submission" date="2013-08" db="EMBL/GenBank/DDBJ databases">
        <title>Genome sequencing of Cellulomonas carbonis T26.</title>
        <authorList>
            <person name="Chen F."/>
            <person name="Li Y."/>
            <person name="Wang G."/>
        </authorList>
    </citation>
    <scope>NUCLEOTIDE SEQUENCE [LARGE SCALE GENOMIC DNA]</scope>
    <source>
        <strain evidence="9 10">T26</strain>
    </source>
</reference>